<dbReference type="GO" id="GO:1990961">
    <property type="term" value="P:xenobiotic detoxification by transmembrane export across the plasma membrane"/>
    <property type="evidence" value="ECO:0007669"/>
    <property type="project" value="InterPro"/>
</dbReference>
<comment type="caution">
    <text evidence="10">The sequence shown here is derived from an EMBL/GenBank/DDBJ whole genome shotgun (WGS) entry which is preliminary data.</text>
</comment>
<dbReference type="Gene3D" id="1.20.1720.10">
    <property type="entry name" value="Multidrug resistance protein D"/>
    <property type="match status" value="1"/>
</dbReference>
<dbReference type="InterPro" id="IPR011701">
    <property type="entry name" value="MFS"/>
</dbReference>
<feature type="transmembrane region" description="Helical" evidence="8">
    <location>
        <begin position="353"/>
        <end position="372"/>
    </location>
</feature>
<feature type="transmembrane region" description="Helical" evidence="8">
    <location>
        <begin position="271"/>
        <end position="290"/>
    </location>
</feature>
<dbReference type="InterPro" id="IPR036259">
    <property type="entry name" value="MFS_trans_sf"/>
</dbReference>
<evidence type="ECO:0000313" key="11">
    <source>
        <dbReference type="Proteomes" id="UP000190667"/>
    </source>
</evidence>
<feature type="transmembrane region" description="Helical" evidence="8">
    <location>
        <begin position="296"/>
        <end position="315"/>
    </location>
</feature>
<accession>A0A1S8YIK6</accession>
<feature type="transmembrane region" description="Helical" evidence="8">
    <location>
        <begin position="130"/>
        <end position="150"/>
    </location>
</feature>
<dbReference type="GO" id="GO:0005886">
    <property type="term" value="C:plasma membrane"/>
    <property type="evidence" value="ECO:0007669"/>
    <property type="project" value="UniProtKB-SubCell"/>
</dbReference>
<dbReference type="OrthoDB" id="9814303at2"/>
<evidence type="ECO:0000256" key="2">
    <source>
        <dbReference type="ARBA" id="ARBA00006236"/>
    </source>
</evidence>
<evidence type="ECO:0000256" key="7">
    <source>
        <dbReference type="ARBA" id="ARBA00023136"/>
    </source>
</evidence>
<feature type="transmembrane region" description="Helical" evidence="8">
    <location>
        <begin position="46"/>
        <end position="63"/>
    </location>
</feature>
<organism evidence="10 11">
    <name type="scientific">Izhakiella australiensis</name>
    <dbReference type="NCBI Taxonomy" id="1926881"/>
    <lineage>
        <taxon>Bacteria</taxon>
        <taxon>Pseudomonadati</taxon>
        <taxon>Pseudomonadota</taxon>
        <taxon>Gammaproteobacteria</taxon>
        <taxon>Enterobacterales</taxon>
        <taxon>Erwiniaceae</taxon>
        <taxon>Izhakiella</taxon>
    </lineage>
</organism>
<name>A0A1S8YIK6_9GAMM</name>
<evidence type="ECO:0000256" key="3">
    <source>
        <dbReference type="ARBA" id="ARBA00022448"/>
    </source>
</evidence>
<dbReference type="STRING" id="1926881.BTJ39_16690"/>
<dbReference type="Proteomes" id="UP000190667">
    <property type="component" value="Unassembled WGS sequence"/>
</dbReference>
<keyword evidence="11" id="KW-1185">Reference proteome</keyword>
<feature type="transmembrane region" description="Helical" evidence="8">
    <location>
        <begin position="96"/>
        <end position="118"/>
    </location>
</feature>
<dbReference type="NCBIfam" id="TIGR00710">
    <property type="entry name" value="efflux_Bcr_CflA"/>
    <property type="match status" value="1"/>
</dbReference>
<feature type="transmembrane region" description="Helical" evidence="8">
    <location>
        <begin position="327"/>
        <end position="347"/>
    </location>
</feature>
<dbReference type="InterPro" id="IPR004812">
    <property type="entry name" value="Efflux_drug-R_Bcr/CmlA"/>
</dbReference>
<keyword evidence="7 8" id="KW-0472">Membrane</keyword>
<evidence type="ECO:0000256" key="8">
    <source>
        <dbReference type="RuleBase" id="RU365088"/>
    </source>
</evidence>
<keyword evidence="5 8" id="KW-0812">Transmembrane</keyword>
<feature type="domain" description="Major facilitator superfamily (MFS) profile" evidence="9">
    <location>
        <begin position="6"/>
        <end position="376"/>
    </location>
</feature>
<feature type="transmembrane region" description="Helical" evidence="8">
    <location>
        <begin position="238"/>
        <end position="259"/>
    </location>
</feature>
<keyword evidence="6 8" id="KW-1133">Transmembrane helix</keyword>
<gene>
    <name evidence="10" type="ORF">BTJ39_16690</name>
</gene>
<dbReference type="PANTHER" id="PTHR43124">
    <property type="entry name" value="PURINE EFFLUX PUMP PBUE"/>
    <property type="match status" value="1"/>
</dbReference>
<dbReference type="InterPro" id="IPR020846">
    <property type="entry name" value="MFS_dom"/>
</dbReference>
<dbReference type="CDD" id="cd17320">
    <property type="entry name" value="MFS_MdfA_MDR_like"/>
    <property type="match status" value="1"/>
</dbReference>
<keyword evidence="4" id="KW-1003">Cell membrane</keyword>
<reference evidence="10 11" key="1">
    <citation type="submission" date="2016-12" db="EMBL/GenBank/DDBJ databases">
        <title>Izhakiella australiana sp. nov. of genus Izhakiella isolated from Australian desert.</title>
        <authorList>
            <person name="Ji M."/>
        </authorList>
    </citation>
    <scope>NUCLEOTIDE SEQUENCE [LARGE SCALE GENOMIC DNA]</scope>
    <source>
        <strain evidence="10 11">D4N98</strain>
    </source>
</reference>
<comment type="caution">
    <text evidence="8">Lacks conserved residue(s) required for the propagation of feature annotation.</text>
</comment>
<dbReference type="Pfam" id="PF07690">
    <property type="entry name" value="MFS_1"/>
    <property type="match status" value="1"/>
</dbReference>
<evidence type="ECO:0000256" key="6">
    <source>
        <dbReference type="ARBA" id="ARBA00022989"/>
    </source>
</evidence>
<feature type="transmembrane region" description="Helical" evidence="8">
    <location>
        <begin position="72"/>
        <end position="90"/>
    </location>
</feature>
<proteinExistence type="inferred from homology"/>
<dbReference type="RefSeq" id="WP_078003825.1">
    <property type="nucleotide sequence ID" value="NZ_MRUL01000013.1"/>
</dbReference>
<comment type="subcellular location">
    <subcellularLocation>
        <location evidence="8">Cell inner membrane</location>
        <topology evidence="8">Multi-pass membrane protein</topology>
    </subcellularLocation>
    <subcellularLocation>
        <location evidence="1">Cell membrane</location>
        <topology evidence="1">Multi-pass membrane protein</topology>
    </subcellularLocation>
</comment>
<dbReference type="AlphaFoldDB" id="A0A1S8YIK6"/>
<sequence length="376" mass="40302">MFRGSTMLLLTALLMFPQIAETIYSPALTSISAHYSVTAEDAAQTLSIYFIGFAVGVLFWGRISDSLGRKPALLAGLGVYALGSLMALSADSFTLLLTARVIAAFGAATGSVVIQTILRDRYSGQQLISIFSFIGIALAISPAVGIFTGGELASRWGYSGVFSALAILALLLLISSSWMIPETRPANHTRVSLILVLRRMCTDNKIWLAVLLVALFNVSLFSYYSLAPFIFERLNLGARIFGYSGMVLAAGSVIGSQINRWLLKKGHSQRTMLVIACIVNLAGATGVYAYGDSLLLLLPMALVTIAFSMTIPIVLSSALHAYADCRGSAGALFGLFYYVLIGLGLMLAGWAQALGFVLLLCAMLSVVAAWRYQMRL</sequence>
<comment type="similarity">
    <text evidence="2 8">Belongs to the major facilitator superfamily. Bcr/CmlA family.</text>
</comment>
<evidence type="ECO:0000313" key="10">
    <source>
        <dbReference type="EMBL" id="OON38728.1"/>
    </source>
</evidence>
<keyword evidence="8" id="KW-0997">Cell inner membrane</keyword>
<dbReference type="PROSITE" id="PS50850">
    <property type="entry name" value="MFS"/>
    <property type="match status" value="1"/>
</dbReference>
<protein>
    <recommendedName>
        <fullName evidence="8">Bcr/CflA family efflux transporter</fullName>
    </recommendedName>
</protein>
<feature type="transmembrane region" description="Helical" evidence="8">
    <location>
        <begin position="156"/>
        <end position="180"/>
    </location>
</feature>
<dbReference type="PANTHER" id="PTHR43124:SF3">
    <property type="entry name" value="CHLORAMPHENICOL EFFLUX PUMP RV0191"/>
    <property type="match status" value="1"/>
</dbReference>
<evidence type="ECO:0000259" key="9">
    <source>
        <dbReference type="PROSITE" id="PS50850"/>
    </source>
</evidence>
<dbReference type="InterPro" id="IPR050189">
    <property type="entry name" value="MFS_Efflux_Transporters"/>
</dbReference>
<evidence type="ECO:0000256" key="4">
    <source>
        <dbReference type="ARBA" id="ARBA00022475"/>
    </source>
</evidence>
<dbReference type="EMBL" id="MRUL01000013">
    <property type="protein sequence ID" value="OON38728.1"/>
    <property type="molecule type" value="Genomic_DNA"/>
</dbReference>
<feature type="transmembrane region" description="Helical" evidence="8">
    <location>
        <begin position="206"/>
        <end position="226"/>
    </location>
</feature>
<evidence type="ECO:0000256" key="1">
    <source>
        <dbReference type="ARBA" id="ARBA00004651"/>
    </source>
</evidence>
<evidence type="ECO:0000256" key="5">
    <source>
        <dbReference type="ARBA" id="ARBA00022692"/>
    </source>
</evidence>
<dbReference type="SUPFAM" id="SSF103473">
    <property type="entry name" value="MFS general substrate transporter"/>
    <property type="match status" value="1"/>
</dbReference>
<keyword evidence="3 8" id="KW-0813">Transport</keyword>
<dbReference type="GO" id="GO:0042910">
    <property type="term" value="F:xenobiotic transmembrane transporter activity"/>
    <property type="evidence" value="ECO:0007669"/>
    <property type="project" value="InterPro"/>
</dbReference>